<dbReference type="SUPFAM" id="SSF50685">
    <property type="entry name" value="Barwin-like endoglucanases"/>
    <property type="match status" value="1"/>
</dbReference>
<evidence type="ECO:0000313" key="5">
    <source>
        <dbReference type="RefSeq" id="XP_033458517.1"/>
    </source>
</evidence>
<reference evidence="5" key="1">
    <citation type="submission" date="2020-01" db="EMBL/GenBank/DDBJ databases">
        <authorList>
            <consortium name="DOE Joint Genome Institute"/>
            <person name="Haridas S."/>
            <person name="Albert R."/>
            <person name="Binder M."/>
            <person name="Bloem J."/>
            <person name="Labutti K."/>
            <person name="Salamov A."/>
            <person name="Andreopoulos B."/>
            <person name="Baker S.E."/>
            <person name="Barry K."/>
            <person name="Bills G."/>
            <person name="Bluhm B.H."/>
            <person name="Cannon C."/>
            <person name="Castanera R."/>
            <person name="Culley D.E."/>
            <person name="Daum C."/>
            <person name="Ezra D."/>
            <person name="Gonzalez J.B."/>
            <person name="Henrissat B."/>
            <person name="Kuo A."/>
            <person name="Liang C."/>
            <person name="Lipzen A."/>
            <person name="Lutzoni F."/>
            <person name="Magnuson J."/>
            <person name="Mondo S."/>
            <person name="Nolan M."/>
            <person name="Ohm R."/>
            <person name="Pangilinan J."/>
            <person name="Park H.-J."/>
            <person name="Ramirez L."/>
            <person name="Alfaro M."/>
            <person name="Sun H."/>
            <person name="Tritt A."/>
            <person name="Yoshinaga Y."/>
            <person name="Zwiers L.-H."/>
            <person name="Turgeon B.G."/>
            <person name="Goodwin S.B."/>
            <person name="Spatafora J.W."/>
            <person name="Crous P.W."/>
            <person name="Grigoriev I.V."/>
        </authorList>
    </citation>
    <scope>NUCLEOTIDE SEQUENCE</scope>
    <source>
        <strain evidence="5">CBS 342.82</strain>
    </source>
</reference>
<name>A0A6J3M0D2_9PEZI</name>
<proteinExistence type="predicted"/>
<feature type="signal peptide" evidence="2">
    <location>
        <begin position="1"/>
        <end position="19"/>
    </location>
</feature>
<organism evidence="5">
    <name type="scientific">Dissoconium aciculare CBS 342.82</name>
    <dbReference type="NCBI Taxonomy" id="1314786"/>
    <lineage>
        <taxon>Eukaryota</taxon>
        <taxon>Fungi</taxon>
        <taxon>Dikarya</taxon>
        <taxon>Ascomycota</taxon>
        <taxon>Pezizomycotina</taxon>
        <taxon>Dothideomycetes</taxon>
        <taxon>Dothideomycetidae</taxon>
        <taxon>Mycosphaerellales</taxon>
        <taxon>Dissoconiaceae</taxon>
        <taxon>Dissoconium</taxon>
    </lineage>
</organism>
<dbReference type="CDD" id="cd22191">
    <property type="entry name" value="DPBB_RlpA_EXP_N-like"/>
    <property type="match status" value="1"/>
</dbReference>
<evidence type="ECO:0000259" key="3">
    <source>
        <dbReference type="Pfam" id="PF03330"/>
    </source>
</evidence>
<dbReference type="InterPro" id="IPR009009">
    <property type="entry name" value="RlpA-like_DPBB"/>
</dbReference>
<gene>
    <name evidence="5" type="ORF">K489DRAFT_410950</name>
</gene>
<protein>
    <recommendedName>
        <fullName evidence="3">RlpA-like protein double-psi beta-barrel domain-containing protein</fullName>
    </recommendedName>
</protein>
<feature type="chain" id="PRO_5026861444" description="RlpA-like protein double-psi beta-barrel domain-containing protein" evidence="2">
    <location>
        <begin position="20"/>
        <end position="163"/>
    </location>
</feature>
<feature type="domain" description="RlpA-like protein double-psi beta-barrel" evidence="3">
    <location>
        <begin position="107"/>
        <end position="143"/>
    </location>
</feature>
<reference evidence="5" key="2">
    <citation type="submission" date="2020-04" db="EMBL/GenBank/DDBJ databases">
        <authorList>
            <consortium name="NCBI Genome Project"/>
        </authorList>
    </citation>
    <scope>NUCLEOTIDE SEQUENCE</scope>
    <source>
        <strain evidence="5">CBS 342.82</strain>
    </source>
</reference>
<dbReference type="RefSeq" id="XP_033458517.1">
    <property type="nucleotide sequence ID" value="XM_033607759.1"/>
</dbReference>
<sequence>MQFTTLAVGLLASLSSVTAVALEKRVDHYGIATVNPNPSNGLGSCGNPFRDSQYKVRSFPKTKRRDTLTDGGFKVALSNYWMKNQSPSSYCGRKIVLTNTGPSGDNSVGGKGNSVVVTVDDTCPGCDENHLDLSVAAWNKLTNGHGYSQVGITWHFCNANGQC</sequence>
<evidence type="ECO:0000256" key="2">
    <source>
        <dbReference type="SAM" id="SignalP"/>
    </source>
</evidence>
<dbReference type="Gene3D" id="2.40.40.10">
    <property type="entry name" value="RlpA-like domain"/>
    <property type="match status" value="1"/>
</dbReference>
<keyword evidence="4" id="KW-1185">Reference proteome</keyword>
<dbReference type="InterPro" id="IPR051477">
    <property type="entry name" value="Expansin_CellWall"/>
</dbReference>
<reference evidence="5" key="3">
    <citation type="submission" date="2025-08" db="UniProtKB">
        <authorList>
            <consortium name="RefSeq"/>
        </authorList>
    </citation>
    <scope>IDENTIFICATION</scope>
    <source>
        <strain evidence="5">CBS 342.82</strain>
    </source>
</reference>
<dbReference type="Proteomes" id="UP000504637">
    <property type="component" value="Unplaced"/>
</dbReference>
<dbReference type="PANTHER" id="PTHR31836">
    <property type="match status" value="1"/>
</dbReference>
<dbReference type="Pfam" id="PF03330">
    <property type="entry name" value="DPBB_1"/>
    <property type="match status" value="1"/>
</dbReference>
<dbReference type="GeneID" id="54365558"/>
<evidence type="ECO:0000256" key="1">
    <source>
        <dbReference type="ARBA" id="ARBA00022729"/>
    </source>
</evidence>
<accession>A0A6J3M0D2</accession>
<dbReference type="AlphaFoldDB" id="A0A6J3M0D2"/>
<dbReference type="PANTHER" id="PTHR31836:SF28">
    <property type="entry name" value="SRCR DOMAIN-CONTAINING PROTEIN-RELATED"/>
    <property type="match status" value="1"/>
</dbReference>
<dbReference type="OrthoDB" id="406505at2759"/>
<dbReference type="InterPro" id="IPR036908">
    <property type="entry name" value="RlpA-like_sf"/>
</dbReference>
<keyword evidence="1 2" id="KW-0732">Signal</keyword>
<evidence type="ECO:0000313" key="4">
    <source>
        <dbReference type="Proteomes" id="UP000504637"/>
    </source>
</evidence>